<dbReference type="PANTHER" id="PTHR10648">
    <property type="entry name" value="SERINE/THREONINE-PROTEIN PHOSPHATASE PP2A 65 KDA REGULATORY SUBUNIT"/>
    <property type="match status" value="1"/>
</dbReference>
<comment type="similarity">
    <text evidence="2">Belongs to the phosphatase 2A regulatory subunit A family.</text>
</comment>
<dbReference type="InterPro" id="IPR021133">
    <property type="entry name" value="HEAT_type_2"/>
</dbReference>
<comment type="caution">
    <text evidence="6">The sequence shown here is derived from an EMBL/GenBank/DDBJ whole genome shotgun (WGS) entry which is preliminary data.</text>
</comment>
<evidence type="ECO:0000256" key="3">
    <source>
        <dbReference type="PROSITE-ProRule" id="PRU00103"/>
    </source>
</evidence>
<dbReference type="InterPro" id="IPR016024">
    <property type="entry name" value="ARM-type_fold"/>
</dbReference>
<dbReference type="Gene3D" id="1.25.10.10">
    <property type="entry name" value="Leucine-rich Repeat Variant"/>
    <property type="match status" value="1"/>
</dbReference>
<feature type="repeat" description="HEAT" evidence="3">
    <location>
        <begin position="9"/>
        <end position="47"/>
    </location>
</feature>
<gene>
    <name evidence="6" type="ORF">PCOR1329_LOCUS32126</name>
</gene>
<evidence type="ECO:0000256" key="2">
    <source>
        <dbReference type="ARBA" id="ARBA00038332"/>
    </source>
</evidence>
<dbReference type="InterPro" id="IPR051023">
    <property type="entry name" value="PP2A_Regulatory_Subunit_A"/>
</dbReference>
<dbReference type="SUPFAM" id="SSF48371">
    <property type="entry name" value="ARM repeat"/>
    <property type="match status" value="1"/>
</dbReference>
<keyword evidence="1" id="KW-0677">Repeat</keyword>
<dbReference type="Pfam" id="PF02985">
    <property type="entry name" value="HEAT"/>
    <property type="match status" value="1"/>
</dbReference>
<dbReference type="PANTHER" id="PTHR10648:SF4">
    <property type="entry name" value="PROTEIN PHOSPHATASE 2 (FORMERLY 2A), REGULATORY SUBUNIT A, BETA ISOFORM-RELATED"/>
    <property type="match status" value="1"/>
</dbReference>
<feature type="compositionally biased region" description="Basic and acidic residues" evidence="4">
    <location>
        <begin position="372"/>
        <end position="381"/>
    </location>
</feature>
<dbReference type="InterPro" id="IPR011989">
    <property type="entry name" value="ARM-like"/>
</dbReference>
<reference evidence="6" key="1">
    <citation type="submission" date="2023-10" db="EMBL/GenBank/DDBJ databases">
        <authorList>
            <person name="Chen Y."/>
            <person name="Shah S."/>
            <person name="Dougan E. K."/>
            <person name="Thang M."/>
            <person name="Chan C."/>
        </authorList>
    </citation>
    <scope>NUCLEOTIDE SEQUENCE [LARGE SCALE GENOMIC DNA]</scope>
</reference>
<feature type="non-terminal residue" evidence="6">
    <location>
        <position position="1"/>
    </location>
</feature>
<feature type="domain" description="Phosphatase PP2A regulatory subunit A/Splicing factor 3B subunit 1-like HEAT repeat" evidence="5">
    <location>
        <begin position="122"/>
        <end position="196"/>
    </location>
</feature>
<evidence type="ECO:0000313" key="7">
    <source>
        <dbReference type="Proteomes" id="UP001189429"/>
    </source>
</evidence>
<feature type="compositionally biased region" description="Low complexity" evidence="4">
    <location>
        <begin position="358"/>
        <end position="367"/>
    </location>
</feature>
<protein>
    <recommendedName>
        <fullName evidence="5">Phosphatase PP2A regulatory subunit A/Splicing factor 3B subunit 1-like HEAT repeat domain-containing protein</fullName>
    </recommendedName>
</protein>
<dbReference type="PROSITE" id="PS50077">
    <property type="entry name" value="HEAT_REPEAT"/>
    <property type="match status" value="6"/>
</dbReference>
<feature type="domain" description="Phosphatase PP2A regulatory subunit A/Splicing factor 3B subunit 1-like HEAT repeat" evidence="5">
    <location>
        <begin position="197"/>
        <end position="259"/>
    </location>
</feature>
<accession>A0ABN9SSJ5</accession>
<feature type="repeat" description="HEAT" evidence="3">
    <location>
        <begin position="204"/>
        <end position="242"/>
    </location>
</feature>
<feature type="repeat" description="HEAT" evidence="3">
    <location>
        <begin position="163"/>
        <end position="203"/>
    </location>
</feature>
<feature type="compositionally biased region" description="Basic and acidic residues" evidence="4">
    <location>
        <begin position="396"/>
        <end position="405"/>
    </location>
</feature>
<dbReference type="Proteomes" id="UP001189429">
    <property type="component" value="Unassembled WGS sequence"/>
</dbReference>
<proteinExistence type="inferred from homology"/>
<feature type="non-terminal residue" evidence="6">
    <location>
        <position position="405"/>
    </location>
</feature>
<evidence type="ECO:0000256" key="1">
    <source>
        <dbReference type="ARBA" id="ARBA00022737"/>
    </source>
</evidence>
<evidence type="ECO:0000259" key="5">
    <source>
        <dbReference type="Pfam" id="PF22646"/>
    </source>
</evidence>
<sequence>VSGPKQDDLFKAYARLCGDDTPMVRRQAASVLGEVASVVPQESMLAELVEVFEKLCRDEQESVRILAISNCVALGRLKRGAEWQAQIFPVVESCAQDKSWRVRYVMAEHVHTLCEVFHTKATHIVPLYLQLLQDQEVEVRTIAAARIAGVSKVKPDKDFLETLIPVMEKLTAPRERSHHVRAALAGAVLSLSPVFGPSLTVDYLVNIFLHLIKDESADVRLKLIGTLGELSAVMGIDVLSQSLLPCIKELGRDRQWRVRLMVIDSMPSLAKYLGPAKFTEELSGLFVAWLEDPVCSVRDAIAVNFRRLYVELGAVADRVVRDPPRPAAAGAAGARQLPLPHLGRAVRRPARGGGRPGALGEAPRAAGCEVGGRPRAERLLQHGEGNSGHAALCGQDEPRRHGGPP</sequence>
<feature type="repeat" description="HEAT" evidence="3">
    <location>
        <begin position="87"/>
        <end position="123"/>
    </location>
</feature>
<dbReference type="EMBL" id="CAUYUJ010012902">
    <property type="protein sequence ID" value="CAK0834834.1"/>
    <property type="molecule type" value="Genomic_DNA"/>
</dbReference>
<evidence type="ECO:0000313" key="6">
    <source>
        <dbReference type="EMBL" id="CAK0834834.1"/>
    </source>
</evidence>
<evidence type="ECO:0000256" key="4">
    <source>
        <dbReference type="SAM" id="MobiDB-lite"/>
    </source>
</evidence>
<dbReference type="InterPro" id="IPR000357">
    <property type="entry name" value="HEAT"/>
</dbReference>
<keyword evidence="7" id="KW-1185">Reference proteome</keyword>
<dbReference type="InterPro" id="IPR054573">
    <property type="entry name" value="PP2A/SF3B1-like_HEAT"/>
</dbReference>
<feature type="region of interest" description="Disordered" evidence="4">
    <location>
        <begin position="340"/>
        <end position="405"/>
    </location>
</feature>
<feature type="repeat" description="HEAT" evidence="3">
    <location>
        <begin position="124"/>
        <end position="162"/>
    </location>
</feature>
<dbReference type="Pfam" id="PF22646">
    <property type="entry name" value="PPP2R1A-like_HEAT"/>
    <property type="match status" value="2"/>
</dbReference>
<name>A0ABN9SSJ5_9DINO</name>
<feature type="repeat" description="HEAT" evidence="3">
    <location>
        <begin position="243"/>
        <end position="281"/>
    </location>
</feature>
<organism evidence="6 7">
    <name type="scientific">Prorocentrum cordatum</name>
    <dbReference type="NCBI Taxonomy" id="2364126"/>
    <lineage>
        <taxon>Eukaryota</taxon>
        <taxon>Sar</taxon>
        <taxon>Alveolata</taxon>
        <taxon>Dinophyceae</taxon>
        <taxon>Prorocentrales</taxon>
        <taxon>Prorocentraceae</taxon>
        <taxon>Prorocentrum</taxon>
    </lineage>
</organism>